<dbReference type="EMBL" id="CP063458">
    <property type="protein sequence ID" value="QOV87704.1"/>
    <property type="molecule type" value="Genomic_DNA"/>
</dbReference>
<dbReference type="AlphaFoldDB" id="A0A7M2WR32"/>
<dbReference type="KEGG" id="hbs:IPV69_15580"/>
<evidence type="ECO:0000313" key="1">
    <source>
        <dbReference type="EMBL" id="QOV87704.1"/>
    </source>
</evidence>
<protein>
    <submittedName>
        <fullName evidence="1">Uncharacterized protein</fullName>
    </submittedName>
</protein>
<accession>A0A7M2WR32</accession>
<evidence type="ECO:0000313" key="2">
    <source>
        <dbReference type="Proteomes" id="UP000593765"/>
    </source>
</evidence>
<dbReference type="RefSeq" id="WP_206290614.1">
    <property type="nucleotide sequence ID" value="NZ_CP063458.1"/>
</dbReference>
<gene>
    <name evidence="1" type="ORF">IPV69_15580</name>
</gene>
<proteinExistence type="predicted"/>
<dbReference type="Proteomes" id="UP000593765">
    <property type="component" value="Chromosome"/>
</dbReference>
<name>A0A7M2WR32_9BACT</name>
<sequence length="163" mass="19085">MIATQHIELPPMPTIGLPESQYARMVHKADKAGNVHLHEALKVAQYVSLALDPKLRWPKKLHFFEHALHRHCNPPALPSEPVWLFYQSLISLVRDHAGQEALRLASLEDDVYAKRLKMGCTRERIEEDAEKFFDELLGHRDRCPDLFHEDDWHALHVFRDQWI</sequence>
<reference evidence="1 2" key="1">
    <citation type="submission" date="2020-10" db="EMBL/GenBank/DDBJ databases">
        <title>Wide distribution of Phycisphaera-like planctomycetes from WD2101 soil group in peatlands and genome analysis of the first cultivated representative.</title>
        <authorList>
            <person name="Dedysh S.N."/>
            <person name="Beletsky A.V."/>
            <person name="Ivanova A."/>
            <person name="Kulichevskaya I.S."/>
            <person name="Suzina N.E."/>
            <person name="Philippov D.A."/>
            <person name="Rakitin A.L."/>
            <person name="Mardanov A.V."/>
            <person name="Ravin N.V."/>
        </authorList>
    </citation>
    <scope>NUCLEOTIDE SEQUENCE [LARGE SCALE GENOMIC DNA]</scope>
    <source>
        <strain evidence="1 2">M1803</strain>
    </source>
</reference>
<organism evidence="1 2">
    <name type="scientific">Humisphaera borealis</name>
    <dbReference type="NCBI Taxonomy" id="2807512"/>
    <lineage>
        <taxon>Bacteria</taxon>
        <taxon>Pseudomonadati</taxon>
        <taxon>Planctomycetota</taxon>
        <taxon>Phycisphaerae</taxon>
        <taxon>Tepidisphaerales</taxon>
        <taxon>Tepidisphaeraceae</taxon>
        <taxon>Humisphaera</taxon>
    </lineage>
</organism>
<keyword evidence="2" id="KW-1185">Reference proteome</keyword>